<evidence type="ECO:0000256" key="1">
    <source>
        <dbReference type="SAM" id="Phobius"/>
    </source>
</evidence>
<reference evidence="2 3" key="1">
    <citation type="submission" date="2017-11" db="EMBL/GenBank/DDBJ databases">
        <title>Revised Sequence and Annotation of the Rhodobaca barguzinensis strain alga05 Genome.</title>
        <authorList>
            <person name="Kopejtka K."/>
            <person name="Tomasch J.M."/>
            <person name="Bunk B."/>
            <person name="Koblizek M."/>
        </authorList>
    </citation>
    <scope>NUCLEOTIDE SEQUENCE [LARGE SCALE GENOMIC DNA]</scope>
    <source>
        <strain evidence="3">alga05</strain>
    </source>
</reference>
<keyword evidence="1" id="KW-0472">Membrane</keyword>
<evidence type="ECO:0000313" key="3">
    <source>
        <dbReference type="Proteomes" id="UP000228948"/>
    </source>
</evidence>
<dbReference type="AlphaFoldDB" id="A0A2K8KD60"/>
<organism evidence="2 3">
    <name type="scientific">Roseinatronobacter bogoriensis subsp. barguzinensis</name>
    <dbReference type="NCBI Taxonomy" id="441209"/>
    <lineage>
        <taxon>Bacteria</taxon>
        <taxon>Pseudomonadati</taxon>
        <taxon>Pseudomonadota</taxon>
        <taxon>Alphaproteobacteria</taxon>
        <taxon>Rhodobacterales</taxon>
        <taxon>Paracoccaceae</taxon>
        <taxon>Roseinatronobacter</taxon>
    </lineage>
</organism>
<dbReference type="Proteomes" id="UP000228948">
    <property type="component" value="Chromosome"/>
</dbReference>
<dbReference type="InterPro" id="IPR009935">
    <property type="entry name" value="DUF1467"/>
</dbReference>
<feature type="transmembrane region" description="Helical" evidence="1">
    <location>
        <begin position="55"/>
        <end position="78"/>
    </location>
</feature>
<proteinExistence type="predicted"/>
<evidence type="ECO:0000313" key="2">
    <source>
        <dbReference type="EMBL" id="ATX67364.1"/>
    </source>
</evidence>
<dbReference type="OrthoDB" id="9804637at2"/>
<keyword evidence="1" id="KW-1133">Transmembrane helix</keyword>
<gene>
    <name evidence="2" type="ORF">BG454_17380</name>
</gene>
<dbReference type="Pfam" id="PF07330">
    <property type="entry name" value="DUF1467"/>
    <property type="match status" value="1"/>
</dbReference>
<dbReference type="RefSeq" id="WP_071481800.1">
    <property type="nucleotide sequence ID" value="NZ_CP024899.1"/>
</dbReference>
<sequence length="88" mass="9574">MSIMSAIALYGVIWFMTMFLVLPFRMTTQGEAGEVVPGTPSSAPSDAQMMRKVKLVTFIATPAFLVIAGIILSEVITYEMLEQLTGRG</sequence>
<feature type="transmembrane region" description="Helical" evidence="1">
    <location>
        <begin position="6"/>
        <end position="24"/>
    </location>
</feature>
<dbReference type="EMBL" id="CP024899">
    <property type="protein sequence ID" value="ATX67364.1"/>
    <property type="molecule type" value="Genomic_DNA"/>
</dbReference>
<keyword evidence="3" id="KW-1185">Reference proteome</keyword>
<dbReference type="STRING" id="441209.GCA_001870665_03264"/>
<dbReference type="KEGG" id="rbg:BG454_17380"/>
<protein>
    <submittedName>
        <fullName evidence="2">DUF1467 domain-containing protein</fullName>
    </submittedName>
</protein>
<keyword evidence="1" id="KW-0812">Transmembrane</keyword>
<name>A0A2K8KD60_9RHOB</name>
<accession>A0A2K8KD60</accession>